<feature type="coiled-coil region" evidence="1">
    <location>
        <begin position="328"/>
        <end position="362"/>
    </location>
</feature>
<feature type="compositionally biased region" description="Basic and acidic residues" evidence="2">
    <location>
        <begin position="52"/>
        <end position="65"/>
    </location>
</feature>
<keyword evidence="4" id="KW-1185">Reference proteome</keyword>
<organism evidence="3 4">
    <name type="scientific">Dendrothele bispora (strain CBS 962.96)</name>
    <dbReference type="NCBI Taxonomy" id="1314807"/>
    <lineage>
        <taxon>Eukaryota</taxon>
        <taxon>Fungi</taxon>
        <taxon>Dikarya</taxon>
        <taxon>Basidiomycota</taxon>
        <taxon>Agaricomycotina</taxon>
        <taxon>Agaricomycetes</taxon>
        <taxon>Agaricomycetidae</taxon>
        <taxon>Agaricales</taxon>
        <taxon>Agaricales incertae sedis</taxon>
        <taxon>Dendrothele</taxon>
    </lineage>
</organism>
<dbReference type="Pfam" id="PF10253">
    <property type="entry name" value="PRCC"/>
    <property type="match status" value="1"/>
</dbReference>
<name>A0A4V4HEI6_DENBC</name>
<gene>
    <name evidence="3" type="ORF">K435DRAFT_759609</name>
</gene>
<evidence type="ECO:0000313" key="4">
    <source>
        <dbReference type="Proteomes" id="UP000297245"/>
    </source>
</evidence>
<dbReference type="AlphaFoldDB" id="A0A4V4HEI6"/>
<dbReference type="OrthoDB" id="2555634at2759"/>
<dbReference type="PANTHER" id="PTHR13621:SF2">
    <property type="entry name" value="PROLINE-RICH PROTEIN PRCC"/>
    <property type="match status" value="1"/>
</dbReference>
<feature type="region of interest" description="Disordered" evidence="2">
    <location>
        <begin position="289"/>
        <end position="322"/>
    </location>
</feature>
<reference evidence="3 4" key="1">
    <citation type="journal article" date="2019" name="Nat. Ecol. Evol.">
        <title>Megaphylogeny resolves global patterns of mushroom evolution.</title>
        <authorList>
            <person name="Varga T."/>
            <person name="Krizsan K."/>
            <person name="Foldi C."/>
            <person name="Dima B."/>
            <person name="Sanchez-Garcia M."/>
            <person name="Sanchez-Ramirez S."/>
            <person name="Szollosi G.J."/>
            <person name="Szarkandi J.G."/>
            <person name="Papp V."/>
            <person name="Albert L."/>
            <person name="Andreopoulos W."/>
            <person name="Angelini C."/>
            <person name="Antonin V."/>
            <person name="Barry K.W."/>
            <person name="Bougher N.L."/>
            <person name="Buchanan P."/>
            <person name="Buyck B."/>
            <person name="Bense V."/>
            <person name="Catcheside P."/>
            <person name="Chovatia M."/>
            <person name="Cooper J."/>
            <person name="Damon W."/>
            <person name="Desjardin D."/>
            <person name="Finy P."/>
            <person name="Geml J."/>
            <person name="Haridas S."/>
            <person name="Hughes K."/>
            <person name="Justo A."/>
            <person name="Karasinski D."/>
            <person name="Kautmanova I."/>
            <person name="Kiss B."/>
            <person name="Kocsube S."/>
            <person name="Kotiranta H."/>
            <person name="LaButti K.M."/>
            <person name="Lechner B.E."/>
            <person name="Liimatainen K."/>
            <person name="Lipzen A."/>
            <person name="Lukacs Z."/>
            <person name="Mihaltcheva S."/>
            <person name="Morgado L.N."/>
            <person name="Niskanen T."/>
            <person name="Noordeloos M.E."/>
            <person name="Ohm R.A."/>
            <person name="Ortiz-Santana B."/>
            <person name="Ovrebo C."/>
            <person name="Racz N."/>
            <person name="Riley R."/>
            <person name="Savchenko A."/>
            <person name="Shiryaev A."/>
            <person name="Soop K."/>
            <person name="Spirin V."/>
            <person name="Szebenyi C."/>
            <person name="Tomsovsky M."/>
            <person name="Tulloss R.E."/>
            <person name="Uehling J."/>
            <person name="Grigoriev I.V."/>
            <person name="Vagvolgyi C."/>
            <person name="Papp T."/>
            <person name="Martin F.M."/>
            <person name="Miettinen O."/>
            <person name="Hibbett D.S."/>
            <person name="Nagy L.G."/>
        </authorList>
    </citation>
    <scope>NUCLEOTIDE SEQUENCE [LARGE SCALE GENOMIC DNA]</scope>
    <source>
        <strain evidence="3 4">CBS 962.96</strain>
    </source>
</reference>
<feature type="compositionally biased region" description="Basic and acidic residues" evidence="2">
    <location>
        <begin position="289"/>
        <end position="300"/>
    </location>
</feature>
<proteinExistence type="predicted"/>
<accession>A0A4V4HEI6</accession>
<keyword evidence="1" id="KW-0175">Coiled coil</keyword>
<sequence length="370" mass="40102">MLGLDDYGSGSESDEPTQKELQKPSVSKTAKPKKKITIGLPALKPEEEDELKDERPPAKRPRLETGKGSSALFSMLPAPKQKDPISQPTERVLGGGKGPSLVFGASPSSSAAFGTQSADEDITNSDNNTSSKSTSLLPPSLGKGRSNISLDGPTKKPPAVTAAPPVDFFSLGNWDRSVLIYLLQGSSTRSRATNIVSPSTSTLSAAPTIPDFKPPEPSMTDPYPGYYQLPSGAWAAHDPEHYESFRKKWEKEYNDHVRALEKGTIKGFEGADGEDVQSVDAAQEMEKAKREITEREERKAVTKVAQGEPAKPKMNVTAAKMSGVARSRHQLATLLSEAYQNREALEEKIAEGRRNRKEAGNKYGMVFLVC</sequence>
<dbReference type="InterPro" id="IPR018800">
    <property type="entry name" value="PRCC"/>
</dbReference>
<dbReference type="PANTHER" id="PTHR13621">
    <property type="entry name" value="PROLINE-RICH PROTEIN PRCC"/>
    <property type="match status" value="1"/>
</dbReference>
<evidence type="ECO:0000256" key="2">
    <source>
        <dbReference type="SAM" id="MobiDB-lite"/>
    </source>
</evidence>
<dbReference type="EMBL" id="ML179314">
    <property type="protein sequence ID" value="THU91175.1"/>
    <property type="molecule type" value="Genomic_DNA"/>
</dbReference>
<dbReference type="GO" id="GO:0005634">
    <property type="term" value="C:nucleus"/>
    <property type="evidence" value="ECO:0007669"/>
    <property type="project" value="TreeGrafter"/>
</dbReference>
<protein>
    <recommendedName>
        <fullName evidence="5">Mitotic checkpoint regulator, MAD2B-interacting-domain-containing protein</fullName>
    </recommendedName>
</protein>
<feature type="compositionally biased region" description="Low complexity" evidence="2">
    <location>
        <begin position="124"/>
        <end position="141"/>
    </location>
</feature>
<evidence type="ECO:0008006" key="5">
    <source>
        <dbReference type="Google" id="ProtNLM"/>
    </source>
</evidence>
<dbReference type="Proteomes" id="UP000297245">
    <property type="component" value="Unassembled WGS sequence"/>
</dbReference>
<evidence type="ECO:0000313" key="3">
    <source>
        <dbReference type="EMBL" id="THU91175.1"/>
    </source>
</evidence>
<evidence type="ECO:0000256" key="1">
    <source>
        <dbReference type="SAM" id="Coils"/>
    </source>
</evidence>
<feature type="region of interest" description="Disordered" evidence="2">
    <location>
        <begin position="1"/>
        <end position="161"/>
    </location>
</feature>